<evidence type="ECO:0000259" key="3">
    <source>
        <dbReference type="PROSITE" id="PS50835"/>
    </source>
</evidence>
<comment type="caution">
    <text evidence="4">The sequence shown here is derived from an EMBL/GenBank/DDBJ whole genome shotgun (WGS) entry which is preliminary data.</text>
</comment>
<keyword evidence="2" id="KW-0812">Transmembrane</keyword>
<dbReference type="AlphaFoldDB" id="A0AAU9XW81"/>
<sequence length="246" mass="26552">MESKANNNSHVFLFGSSFNLIITLGSLGFTCYSLQRLDSRLIAVEQNLRMPNPSSELGNRVNSLPTITHPRPRGAQMEEIVRVRRATDRSSLCRKCSNVCAKSNGNRSNSTEGNIICVKGRVGPKGPPGPPGLPGSAGPQGPPGPAGKRGKKGAKGRPGSPGKRGNRRLPGPPGISAQTKTDSRGGSQLKLPLFIEKPPSSLIVQEKQSVTIRCEATGFPQPLITWSKNGRLIEDKTRKFKKRIWK</sequence>
<dbReference type="InterPro" id="IPR007110">
    <property type="entry name" value="Ig-like_dom"/>
</dbReference>
<feature type="compositionally biased region" description="Polar residues" evidence="1">
    <location>
        <begin position="176"/>
        <end position="186"/>
    </location>
</feature>
<proteinExistence type="predicted"/>
<dbReference type="InterPro" id="IPR008160">
    <property type="entry name" value="Collagen"/>
</dbReference>
<keyword evidence="5" id="KW-1185">Reference proteome</keyword>
<dbReference type="Proteomes" id="UP001159428">
    <property type="component" value="Unassembled WGS sequence"/>
</dbReference>
<evidence type="ECO:0000313" key="5">
    <source>
        <dbReference type="Proteomes" id="UP001159428"/>
    </source>
</evidence>
<dbReference type="InterPro" id="IPR036179">
    <property type="entry name" value="Ig-like_dom_sf"/>
</dbReference>
<dbReference type="PROSITE" id="PS50835">
    <property type="entry name" value="IG_LIKE"/>
    <property type="match status" value="1"/>
</dbReference>
<evidence type="ECO:0000256" key="1">
    <source>
        <dbReference type="SAM" id="MobiDB-lite"/>
    </source>
</evidence>
<feature type="domain" description="Ig-like" evidence="3">
    <location>
        <begin position="192"/>
        <end position="246"/>
    </location>
</feature>
<accession>A0AAU9XW81</accession>
<feature type="region of interest" description="Disordered" evidence="1">
    <location>
        <begin position="119"/>
        <end position="187"/>
    </location>
</feature>
<dbReference type="PANTHER" id="PTHR24637:SF421">
    <property type="entry name" value="CUTICLE COLLAGEN DPY-2"/>
    <property type="match status" value="1"/>
</dbReference>
<dbReference type="Gene3D" id="2.60.40.10">
    <property type="entry name" value="Immunoglobulins"/>
    <property type="match status" value="1"/>
</dbReference>
<evidence type="ECO:0000313" key="4">
    <source>
        <dbReference type="EMBL" id="CAH3158318.1"/>
    </source>
</evidence>
<gene>
    <name evidence="4" type="ORF">PMEA_00030390</name>
</gene>
<feature type="transmembrane region" description="Helical" evidence="2">
    <location>
        <begin position="12"/>
        <end position="32"/>
    </location>
</feature>
<dbReference type="PANTHER" id="PTHR24637">
    <property type="entry name" value="COLLAGEN"/>
    <property type="match status" value="1"/>
</dbReference>
<dbReference type="Pfam" id="PF13927">
    <property type="entry name" value="Ig_3"/>
    <property type="match status" value="1"/>
</dbReference>
<dbReference type="Pfam" id="PF01391">
    <property type="entry name" value="Collagen"/>
    <property type="match status" value="1"/>
</dbReference>
<keyword evidence="2" id="KW-1133">Transmembrane helix</keyword>
<reference evidence="4 5" key="1">
    <citation type="submission" date="2022-05" db="EMBL/GenBank/DDBJ databases">
        <authorList>
            <consortium name="Genoscope - CEA"/>
            <person name="William W."/>
        </authorList>
    </citation>
    <scope>NUCLEOTIDE SEQUENCE [LARGE SCALE GENOMIC DNA]</scope>
</reference>
<dbReference type="SUPFAM" id="SSF48726">
    <property type="entry name" value="Immunoglobulin"/>
    <property type="match status" value="1"/>
</dbReference>
<evidence type="ECO:0000256" key="2">
    <source>
        <dbReference type="SAM" id="Phobius"/>
    </source>
</evidence>
<keyword evidence="2" id="KW-0472">Membrane</keyword>
<name>A0AAU9XW81_9CNID</name>
<protein>
    <recommendedName>
        <fullName evidence="3">Ig-like domain-containing protein</fullName>
    </recommendedName>
</protein>
<dbReference type="EMBL" id="CALNXJ010000067">
    <property type="protein sequence ID" value="CAH3158318.1"/>
    <property type="molecule type" value="Genomic_DNA"/>
</dbReference>
<dbReference type="InterPro" id="IPR013783">
    <property type="entry name" value="Ig-like_fold"/>
</dbReference>
<organism evidence="4 5">
    <name type="scientific">Pocillopora meandrina</name>
    <dbReference type="NCBI Taxonomy" id="46732"/>
    <lineage>
        <taxon>Eukaryota</taxon>
        <taxon>Metazoa</taxon>
        <taxon>Cnidaria</taxon>
        <taxon>Anthozoa</taxon>
        <taxon>Hexacorallia</taxon>
        <taxon>Scleractinia</taxon>
        <taxon>Astrocoeniina</taxon>
        <taxon>Pocilloporidae</taxon>
        <taxon>Pocillopora</taxon>
    </lineage>
</organism>